<feature type="domain" description="SH3" evidence="10">
    <location>
        <begin position="523"/>
        <end position="586"/>
    </location>
</feature>
<dbReference type="Proteomes" id="UP000594260">
    <property type="component" value="Unplaced"/>
</dbReference>
<evidence type="ECO:0000256" key="3">
    <source>
        <dbReference type="ARBA" id="ARBA00022490"/>
    </source>
</evidence>
<dbReference type="RefSeq" id="XP_022646792.1">
    <property type="nucleotide sequence ID" value="XM_022791057.1"/>
</dbReference>
<evidence type="ECO:0000313" key="12">
    <source>
        <dbReference type="EnsemblMetazoa" id="XP_022646792"/>
    </source>
</evidence>
<evidence type="ECO:0000313" key="13">
    <source>
        <dbReference type="Proteomes" id="UP000594260"/>
    </source>
</evidence>
<dbReference type="GO" id="GO:0005737">
    <property type="term" value="C:cytoplasm"/>
    <property type="evidence" value="ECO:0007669"/>
    <property type="project" value="TreeGrafter"/>
</dbReference>
<evidence type="ECO:0008006" key="14">
    <source>
        <dbReference type="Google" id="ProtNLM"/>
    </source>
</evidence>
<dbReference type="GO" id="GO:0043226">
    <property type="term" value="C:organelle"/>
    <property type="evidence" value="ECO:0007669"/>
    <property type="project" value="UniProtKB-ARBA"/>
</dbReference>
<dbReference type="PROSITE" id="PS51741">
    <property type="entry name" value="F_BAR"/>
    <property type="match status" value="1"/>
</dbReference>
<reference evidence="12" key="1">
    <citation type="submission" date="2021-01" db="UniProtKB">
        <authorList>
            <consortium name="EnsemblMetazoa"/>
        </authorList>
    </citation>
    <scope>IDENTIFICATION</scope>
</reference>
<dbReference type="KEGG" id="vde:111244222"/>
<feature type="compositionally biased region" description="Basic and acidic residues" evidence="9">
    <location>
        <begin position="496"/>
        <end position="510"/>
    </location>
</feature>
<protein>
    <recommendedName>
        <fullName evidence="14">Nostrin</fullName>
    </recommendedName>
</protein>
<keyword evidence="13" id="KW-1185">Reference proteome</keyword>
<dbReference type="EnsemblMetazoa" id="XM_022791057">
    <property type="protein sequence ID" value="XP_022646792"/>
    <property type="gene ID" value="LOC111244222"/>
</dbReference>
<dbReference type="InterPro" id="IPR031160">
    <property type="entry name" value="F_BAR_dom"/>
</dbReference>
<dbReference type="PRINTS" id="PR00452">
    <property type="entry name" value="SH3DOMAIN"/>
</dbReference>
<dbReference type="InParanoid" id="A0A7M7J4M3"/>
<dbReference type="InterPro" id="IPR027267">
    <property type="entry name" value="AH/BAR_dom_sf"/>
</dbReference>
<dbReference type="Pfam" id="PF25610">
    <property type="entry name" value="HR1_TOCA"/>
    <property type="match status" value="1"/>
</dbReference>
<dbReference type="InterPro" id="IPR001060">
    <property type="entry name" value="FCH_dom"/>
</dbReference>
<dbReference type="SMART" id="SM00326">
    <property type="entry name" value="SH3"/>
    <property type="match status" value="1"/>
</dbReference>
<dbReference type="InterPro" id="IPR001452">
    <property type="entry name" value="SH3_domain"/>
</dbReference>
<comment type="subcellular location">
    <subcellularLocation>
        <location evidence="1">Cytoplasm</location>
        <location evidence="1">Cytoskeleton</location>
    </subcellularLocation>
</comment>
<evidence type="ECO:0000256" key="6">
    <source>
        <dbReference type="ARBA" id="ARBA00023212"/>
    </source>
</evidence>
<dbReference type="OMA" id="HRLARFQ"/>
<evidence type="ECO:0000256" key="9">
    <source>
        <dbReference type="SAM" id="MobiDB-lite"/>
    </source>
</evidence>
<dbReference type="SUPFAM" id="SSF103657">
    <property type="entry name" value="BAR/IMD domain-like"/>
    <property type="match status" value="1"/>
</dbReference>
<dbReference type="Pfam" id="PF14604">
    <property type="entry name" value="SH3_9"/>
    <property type="match status" value="1"/>
</dbReference>
<evidence type="ECO:0000256" key="4">
    <source>
        <dbReference type="ARBA" id="ARBA00022553"/>
    </source>
</evidence>
<dbReference type="RefSeq" id="XP_022646794.1">
    <property type="nucleotide sequence ID" value="XM_022791059.1"/>
</dbReference>
<evidence type="ECO:0000259" key="11">
    <source>
        <dbReference type="PROSITE" id="PS51741"/>
    </source>
</evidence>
<dbReference type="Gene3D" id="2.30.30.40">
    <property type="entry name" value="SH3 Domains"/>
    <property type="match status" value="1"/>
</dbReference>
<dbReference type="GO" id="GO:0005886">
    <property type="term" value="C:plasma membrane"/>
    <property type="evidence" value="ECO:0007669"/>
    <property type="project" value="TreeGrafter"/>
</dbReference>
<dbReference type="AlphaFoldDB" id="A0A7M7J4M3"/>
<dbReference type="GeneID" id="111244222"/>
<dbReference type="RefSeq" id="XP_022646793.1">
    <property type="nucleotide sequence ID" value="XM_022791058.1"/>
</dbReference>
<evidence type="ECO:0000256" key="8">
    <source>
        <dbReference type="PROSITE-ProRule" id="PRU01077"/>
    </source>
</evidence>
<evidence type="ECO:0000256" key="2">
    <source>
        <dbReference type="ARBA" id="ARBA00022443"/>
    </source>
</evidence>
<feature type="region of interest" description="Disordered" evidence="9">
    <location>
        <begin position="385"/>
        <end position="479"/>
    </location>
</feature>
<keyword evidence="2 7" id="KW-0728">SH3 domain</keyword>
<evidence type="ECO:0000256" key="7">
    <source>
        <dbReference type="PROSITE-ProRule" id="PRU00192"/>
    </source>
</evidence>
<feature type="compositionally biased region" description="Acidic residues" evidence="9">
    <location>
        <begin position="444"/>
        <end position="461"/>
    </location>
</feature>
<dbReference type="FunCoup" id="A0A7M7J4M3">
    <property type="interactions" value="30"/>
</dbReference>
<organism evidence="12 13">
    <name type="scientific">Varroa destructor</name>
    <name type="common">Honeybee mite</name>
    <dbReference type="NCBI Taxonomy" id="109461"/>
    <lineage>
        <taxon>Eukaryota</taxon>
        <taxon>Metazoa</taxon>
        <taxon>Ecdysozoa</taxon>
        <taxon>Arthropoda</taxon>
        <taxon>Chelicerata</taxon>
        <taxon>Arachnida</taxon>
        <taxon>Acari</taxon>
        <taxon>Parasitiformes</taxon>
        <taxon>Mesostigmata</taxon>
        <taxon>Gamasina</taxon>
        <taxon>Dermanyssoidea</taxon>
        <taxon>Varroidae</taxon>
        <taxon>Varroa</taxon>
    </lineage>
</organism>
<keyword evidence="6" id="KW-0206">Cytoskeleton</keyword>
<dbReference type="Gene3D" id="6.10.140.470">
    <property type="match status" value="1"/>
</dbReference>
<dbReference type="PANTHER" id="PTHR23065:SF7">
    <property type="entry name" value="NOSTRIN, ISOFORM H"/>
    <property type="match status" value="1"/>
</dbReference>
<proteinExistence type="predicted"/>
<dbReference type="EnsemblMetazoa" id="XM_022791058">
    <property type="protein sequence ID" value="XP_022646793"/>
    <property type="gene ID" value="LOC111244222"/>
</dbReference>
<dbReference type="InterPro" id="IPR057870">
    <property type="entry name" value="HR1_TOCA"/>
</dbReference>
<dbReference type="PANTHER" id="PTHR23065">
    <property type="entry name" value="PROLINE-SERINE-THREONINE PHOSPHATASE INTERACTING PROTEIN 1"/>
    <property type="match status" value="1"/>
</dbReference>
<keyword evidence="3" id="KW-0963">Cytoplasm</keyword>
<dbReference type="SMART" id="SM00055">
    <property type="entry name" value="FCH"/>
    <property type="match status" value="1"/>
</dbReference>
<feature type="region of interest" description="Disordered" evidence="9">
    <location>
        <begin position="491"/>
        <end position="516"/>
    </location>
</feature>
<dbReference type="SUPFAM" id="SSF50044">
    <property type="entry name" value="SH3-domain"/>
    <property type="match status" value="1"/>
</dbReference>
<accession>A0A7M7J4M3</accession>
<name>A0A7M7J4M3_VARDE</name>
<evidence type="ECO:0000256" key="5">
    <source>
        <dbReference type="ARBA" id="ARBA00023054"/>
    </source>
</evidence>
<dbReference type="OrthoDB" id="28357at2759"/>
<feature type="domain" description="F-BAR" evidence="11">
    <location>
        <begin position="7"/>
        <end position="261"/>
    </location>
</feature>
<dbReference type="Gene3D" id="1.20.1270.60">
    <property type="entry name" value="Arfaptin homology (AH) domain/BAR domain"/>
    <property type="match status" value="1"/>
</dbReference>
<dbReference type="Pfam" id="PF00611">
    <property type="entry name" value="FCH"/>
    <property type="match status" value="1"/>
</dbReference>
<dbReference type="InterPro" id="IPR036028">
    <property type="entry name" value="SH3-like_dom_sf"/>
</dbReference>
<keyword evidence="4" id="KW-0597">Phosphoprotein</keyword>
<dbReference type="PROSITE" id="PS50002">
    <property type="entry name" value="SH3"/>
    <property type="match status" value="1"/>
</dbReference>
<evidence type="ECO:0000256" key="1">
    <source>
        <dbReference type="ARBA" id="ARBA00004245"/>
    </source>
</evidence>
<keyword evidence="5 8" id="KW-0175">Coiled coil</keyword>
<sequence length="586" mass="65833">MSAAPISHFKDAFWGPNGFEELRKLVKHGSDFTKEVASVLSERSELETTYAKGLFKLAVKLNKVARDNIGSTANAWCNVSIQMEREAETHRALSLSLTEEVVKPLRNLCENQAKARKTMECQVDKKAKIVVDKRIDEAKLKRQAYIHQRDVERLHGDIERTSSDKELVKIQAKKVRAEEALARADVLYYTSCLAAERSRQEWEASVYDCARNFELMERERLMGFVEAMQRYACSLALVGPSTAGCAERLERSIEKANPTGDIFEIVKRKGTAPNVPEQYLPDVFAEDLQNQMQLDRRKESLEKFLMMVMRDLEVERKGREGVENLARVFQETSKFGDEDAQADVQEKLRQLKQTLAFLEATRYKLQCVLLSLGGQLRPSHPLSAHIEQHRDRQGHPQTILKIPSWIARGTTTADLERTDSQNSDSSEGVHSGGSEGINRSGEGSDFEDGDEAFSDDGDAEPVSERMSENPIYDSAEQGDDVILRTDCTASLRSHNSKAEPKNQESSDHRVSPGSNGTSCLRESIFTRCTVLYDYNASLSDELSLRQGDVVGVLRKSADGWWYGETMKGGTLRRGLFPATYVQEADA</sequence>
<dbReference type="EnsemblMetazoa" id="XM_022791059">
    <property type="protein sequence ID" value="XP_022646794"/>
    <property type="gene ID" value="LOC111244222"/>
</dbReference>
<evidence type="ECO:0000259" key="10">
    <source>
        <dbReference type="PROSITE" id="PS50002"/>
    </source>
</evidence>